<accession>A8M990</accession>
<name>A8M990_CALMQ</name>
<reference evidence="3 4" key="1">
    <citation type="submission" date="2007-10" db="EMBL/GenBank/DDBJ databases">
        <title>Complete sequence of Caldivirga maquilingensis IC-167.</title>
        <authorList>
            <consortium name="US DOE Joint Genome Institute"/>
            <person name="Copeland A."/>
            <person name="Lucas S."/>
            <person name="Lapidus A."/>
            <person name="Barry K."/>
            <person name="Glavina del Rio T."/>
            <person name="Dalin E."/>
            <person name="Tice H."/>
            <person name="Pitluck S."/>
            <person name="Saunders E."/>
            <person name="Brettin T."/>
            <person name="Bruce D."/>
            <person name="Detter J.C."/>
            <person name="Han C."/>
            <person name="Schmutz J."/>
            <person name="Larimer F."/>
            <person name="Land M."/>
            <person name="Hauser L."/>
            <person name="Kyrpides N."/>
            <person name="Ivanova N."/>
            <person name="Biddle J.F."/>
            <person name="Zhang Z."/>
            <person name="Fitz-Gibbon S.T."/>
            <person name="Lowe T.M."/>
            <person name="Saltikov C."/>
            <person name="House C.H."/>
            <person name="Richardson P."/>
        </authorList>
    </citation>
    <scope>NUCLEOTIDE SEQUENCE [LARGE SCALE GENOMIC DNA]</scope>
    <source>
        <strain evidence="4">ATCC 700844 / DSM 13496 / JCM 10307 / IC-167</strain>
    </source>
</reference>
<dbReference type="InterPro" id="IPR000835">
    <property type="entry name" value="HTH_MarR-typ"/>
</dbReference>
<dbReference type="Proteomes" id="UP000001137">
    <property type="component" value="Chromosome"/>
</dbReference>
<dbReference type="InterPro" id="IPR036388">
    <property type="entry name" value="WH-like_DNA-bd_sf"/>
</dbReference>
<dbReference type="SUPFAM" id="SSF46785">
    <property type="entry name" value="Winged helix' DNA-binding domain"/>
    <property type="match status" value="1"/>
</dbReference>
<dbReference type="InterPro" id="IPR011991">
    <property type="entry name" value="ArsR-like_HTH"/>
</dbReference>
<dbReference type="KEGG" id="cma:Cmaq_1485"/>
<keyword evidence="1" id="KW-1133">Transmembrane helix</keyword>
<dbReference type="CDD" id="cd00090">
    <property type="entry name" value="HTH_ARSR"/>
    <property type="match status" value="1"/>
</dbReference>
<feature type="transmembrane region" description="Helical" evidence="1">
    <location>
        <begin position="49"/>
        <end position="69"/>
    </location>
</feature>
<dbReference type="eggNOG" id="arCOG00374">
    <property type="taxonomic scope" value="Archaea"/>
</dbReference>
<feature type="domain" description="HTH marR-type" evidence="2">
    <location>
        <begin position="104"/>
        <end position="155"/>
    </location>
</feature>
<organism evidence="3 4">
    <name type="scientific">Caldivirga maquilingensis (strain ATCC 700844 / DSM 13496 / JCM 10307 / IC-167)</name>
    <dbReference type="NCBI Taxonomy" id="397948"/>
    <lineage>
        <taxon>Archaea</taxon>
        <taxon>Thermoproteota</taxon>
        <taxon>Thermoprotei</taxon>
        <taxon>Thermoproteales</taxon>
        <taxon>Thermoproteaceae</taxon>
        <taxon>Caldivirga</taxon>
    </lineage>
</organism>
<keyword evidence="1" id="KW-0472">Membrane</keyword>
<protein>
    <submittedName>
        <fullName evidence="3">Uncharacterized membrane-associated protein</fullName>
    </submittedName>
</protein>
<proteinExistence type="predicted"/>
<dbReference type="EMBL" id="CP000852">
    <property type="protein sequence ID" value="ABW02309.1"/>
    <property type="molecule type" value="Genomic_DNA"/>
</dbReference>
<dbReference type="Gene3D" id="1.10.10.10">
    <property type="entry name" value="Winged helix-like DNA-binding domain superfamily/Winged helix DNA-binding domain"/>
    <property type="match status" value="1"/>
</dbReference>
<feature type="transmembrane region" description="Helical" evidence="1">
    <location>
        <begin position="9"/>
        <end position="29"/>
    </location>
</feature>
<keyword evidence="4" id="KW-1185">Reference proteome</keyword>
<sequence>MTSDAVHTILLVVGASLIIIGLLLIYGGLVMINRMAYYHMMGMMGGFLAYYPLLLPTALLVIGALLIFVPMMGRRNHAAVLSTSVNASTNAEPVNDLERVLRLLPRQERDVLRYIVKSGGEVYQYQLTRDLGLSKVRVWRIVKRLEEKGLVEVVKVKGRNIIKVKDFKSNGD</sequence>
<evidence type="ECO:0000259" key="2">
    <source>
        <dbReference type="Pfam" id="PF12802"/>
    </source>
</evidence>
<dbReference type="RefSeq" id="WP_012186528.1">
    <property type="nucleotide sequence ID" value="NC_009954.1"/>
</dbReference>
<dbReference type="Pfam" id="PF12802">
    <property type="entry name" value="MarR_2"/>
    <property type="match status" value="1"/>
</dbReference>
<dbReference type="InterPro" id="IPR036390">
    <property type="entry name" value="WH_DNA-bd_sf"/>
</dbReference>
<keyword evidence="1" id="KW-0812">Transmembrane</keyword>
<dbReference type="GeneID" id="5709707"/>
<dbReference type="OrthoDB" id="28878at2157"/>
<evidence type="ECO:0000313" key="4">
    <source>
        <dbReference type="Proteomes" id="UP000001137"/>
    </source>
</evidence>
<dbReference type="AlphaFoldDB" id="A8M990"/>
<evidence type="ECO:0000256" key="1">
    <source>
        <dbReference type="SAM" id="Phobius"/>
    </source>
</evidence>
<gene>
    <name evidence="3" type="ordered locus">Cmaq_1485</name>
</gene>
<dbReference type="HOGENOM" id="CLU_1551745_0_0_2"/>
<evidence type="ECO:0000313" key="3">
    <source>
        <dbReference type="EMBL" id="ABW02309.1"/>
    </source>
</evidence>
<dbReference type="GO" id="GO:0003700">
    <property type="term" value="F:DNA-binding transcription factor activity"/>
    <property type="evidence" value="ECO:0007669"/>
    <property type="project" value="InterPro"/>
</dbReference>